<dbReference type="EMBL" id="OA884928">
    <property type="protein sequence ID" value="CAD7281470.1"/>
    <property type="molecule type" value="Genomic_DNA"/>
</dbReference>
<dbReference type="GO" id="GO:0072594">
    <property type="term" value="P:establishment of protein localization to organelle"/>
    <property type="evidence" value="ECO:0007669"/>
    <property type="project" value="TreeGrafter"/>
</dbReference>
<accession>A0A7R9BWX3</accession>
<organism evidence="8">
    <name type="scientific">Notodromas monacha</name>
    <dbReference type="NCBI Taxonomy" id="399045"/>
    <lineage>
        <taxon>Eukaryota</taxon>
        <taxon>Metazoa</taxon>
        <taxon>Ecdysozoa</taxon>
        <taxon>Arthropoda</taxon>
        <taxon>Crustacea</taxon>
        <taxon>Oligostraca</taxon>
        <taxon>Ostracoda</taxon>
        <taxon>Podocopa</taxon>
        <taxon>Podocopida</taxon>
        <taxon>Cypridocopina</taxon>
        <taxon>Cypridoidea</taxon>
        <taxon>Cyprididae</taxon>
        <taxon>Notodromas</taxon>
    </lineage>
</organism>
<feature type="domain" description="Lysosome-associated membrane glycoprotein 2-like transmembrane" evidence="7">
    <location>
        <begin position="143"/>
        <end position="173"/>
    </location>
</feature>
<keyword evidence="1 6" id="KW-0812">Transmembrane</keyword>
<keyword evidence="4 6" id="KW-0472">Membrane</keyword>
<evidence type="ECO:0000256" key="5">
    <source>
        <dbReference type="ARBA" id="ARBA00023180"/>
    </source>
</evidence>
<evidence type="ECO:0000256" key="2">
    <source>
        <dbReference type="ARBA" id="ARBA00022729"/>
    </source>
</evidence>
<evidence type="ECO:0000313" key="8">
    <source>
        <dbReference type="EMBL" id="CAD7281470.1"/>
    </source>
</evidence>
<dbReference type="Proteomes" id="UP000678499">
    <property type="component" value="Unassembled WGS sequence"/>
</dbReference>
<dbReference type="PANTHER" id="PTHR11506:SF41">
    <property type="entry name" value="LYSOSOME-ASSOCIATED MEMBRANE GLYCOPROTEIN 1-LIKE"/>
    <property type="match status" value="1"/>
</dbReference>
<dbReference type="InterPro" id="IPR048524">
    <property type="entry name" value="Lamp2-like_TM"/>
</dbReference>
<gene>
    <name evidence="8" type="ORF">NMOB1V02_LOCUS9115</name>
</gene>
<dbReference type="GO" id="GO:0005765">
    <property type="term" value="C:lysosomal membrane"/>
    <property type="evidence" value="ECO:0007669"/>
    <property type="project" value="TreeGrafter"/>
</dbReference>
<evidence type="ECO:0000259" key="7">
    <source>
        <dbReference type="Pfam" id="PF21222"/>
    </source>
</evidence>
<dbReference type="GO" id="GO:0005886">
    <property type="term" value="C:plasma membrane"/>
    <property type="evidence" value="ECO:0007669"/>
    <property type="project" value="TreeGrafter"/>
</dbReference>
<keyword evidence="3 6" id="KW-1133">Transmembrane helix</keyword>
<keyword evidence="5" id="KW-0325">Glycoprotein</keyword>
<sequence>MSVGRWNFTERGQKYPCLMAQFALTITVPYNNTNGDVSIAVIKVPPTANVSADSTCGKLVLSWPMMNASTSSTPLFRTPDQVEIAFNNTFRVDAKTNNTTPIFQLANISAVFVYDQANESKGEFSPATHCSEDRRQSLETRMVPIVVASALGTLVLVVIIAFLIGRRHSRRDYGTVSN</sequence>
<dbReference type="Pfam" id="PF21222">
    <property type="entry name" value="Lamp2_2nd"/>
    <property type="match status" value="1"/>
</dbReference>
<dbReference type="InterPro" id="IPR002000">
    <property type="entry name" value="Lysosome-assoc_membr_glycop"/>
</dbReference>
<name>A0A7R9BWX3_9CRUS</name>
<feature type="transmembrane region" description="Helical" evidence="6">
    <location>
        <begin position="142"/>
        <end position="164"/>
    </location>
</feature>
<dbReference type="PANTHER" id="PTHR11506">
    <property type="entry name" value="LYSOSOME-ASSOCIATED MEMBRANE GLYCOPROTEIN"/>
    <property type="match status" value="1"/>
</dbReference>
<proteinExistence type="predicted"/>
<dbReference type="GO" id="GO:0031902">
    <property type="term" value="C:late endosome membrane"/>
    <property type="evidence" value="ECO:0007669"/>
    <property type="project" value="TreeGrafter"/>
</dbReference>
<reference evidence="8" key="1">
    <citation type="submission" date="2020-11" db="EMBL/GenBank/DDBJ databases">
        <authorList>
            <person name="Tran Van P."/>
        </authorList>
    </citation>
    <scope>NUCLEOTIDE SEQUENCE</scope>
</reference>
<evidence type="ECO:0000256" key="6">
    <source>
        <dbReference type="SAM" id="Phobius"/>
    </source>
</evidence>
<dbReference type="EMBL" id="CAJPEX010002891">
    <property type="protein sequence ID" value="CAG0921622.1"/>
    <property type="molecule type" value="Genomic_DNA"/>
</dbReference>
<dbReference type="AlphaFoldDB" id="A0A7R9BWX3"/>
<keyword evidence="9" id="KW-1185">Reference proteome</keyword>
<keyword evidence="2" id="KW-0732">Signal</keyword>
<evidence type="ECO:0000256" key="3">
    <source>
        <dbReference type="ARBA" id="ARBA00022989"/>
    </source>
</evidence>
<dbReference type="OrthoDB" id="6232933at2759"/>
<dbReference type="Gene3D" id="2.40.160.110">
    <property type="match status" value="1"/>
</dbReference>
<evidence type="ECO:0000256" key="4">
    <source>
        <dbReference type="ARBA" id="ARBA00023136"/>
    </source>
</evidence>
<evidence type="ECO:0000256" key="1">
    <source>
        <dbReference type="ARBA" id="ARBA00022692"/>
    </source>
</evidence>
<evidence type="ECO:0000313" key="9">
    <source>
        <dbReference type="Proteomes" id="UP000678499"/>
    </source>
</evidence>
<protein>
    <recommendedName>
        <fullName evidence="7">Lysosome-associated membrane glycoprotein 2-like transmembrane domain-containing protein</fullName>
    </recommendedName>
</protein>